<evidence type="ECO:0000256" key="6">
    <source>
        <dbReference type="ARBA" id="ARBA00023136"/>
    </source>
</evidence>
<dbReference type="GO" id="GO:0015562">
    <property type="term" value="F:efflux transmembrane transporter activity"/>
    <property type="evidence" value="ECO:0007669"/>
    <property type="project" value="InterPro"/>
</dbReference>
<dbReference type="PANTHER" id="PTHR30026:SF20">
    <property type="entry name" value="OUTER MEMBRANE PROTEIN TOLC"/>
    <property type="match status" value="1"/>
</dbReference>
<dbReference type="Gene3D" id="1.20.1600.10">
    <property type="entry name" value="Outer membrane efflux proteins (OEP)"/>
    <property type="match status" value="1"/>
</dbReference>
<evidence type="ECO:0000256" key="8">
    <source>
        <dbReference type="SAM" id="SignalP"/>
    </source>
</evidence>
<dbReference type="KEGG" id="gma:AciX8_2606"/>
<evidence type="ECO:0000313" key="10">
    <source>
        <dbReference type="Proteomes" id="UP000007113"/>
    </source>
</evidence>
<dbReference type="AlphaFoldDB" id="G8P0C2"/>
<evidence type="ECO:0000256" key="7">
    <source>
        <dbReference type="ARBA" id="ARBA00023237"/>
    </source>
</evidence>
<feature type="signal peptide" evidence="8">
    <location>
        <begin position="1"/>
        <end position="29"/>
    </location>
</feature>
<keyword evidence="7" id="KW-0998">Cell outer membrane</keyword>
<keyword evidence="3" id="KW-0813">Transport</keyword>
<evidence type="ECO:0000256" key="4">
    <source>
        <dbReference type="ARBA" id="ARBA00022452"/>
    </source>
</evidence>
<evidence type="ECO:0000313" key="9">
    <source>
        <dbReference type="EMBL" id="AEU36916.1"/>
    </source>
</evidence>
<protein>
    <submittedName>
        <fullName evidence="9">Outer membrane efflux protein</fullName>
    </submittedName>
</protein>
<keyword evidence="6" id="KW-0472">Membrane</keyword>
<keyword evidence="10" id="KW-1185">Reference proteome</keyword>
<dbReference type="STRING" id="682795.AciX8_2606"/>
<organism evidence="9 10">
    <name type="scientific">Granulicella mallensis (strain ATCC BAA-1857 / DSM 23137 / MP5ACTX8)</name>
    <dbReference type="NCBI Taxonomy" id="682795"/>
    <lineage>
        <taxon>Bacteria</taxon>
        <taxon>Pseudomonadati</taxon>
        <taxon>Acidobacteriota</taxon>
        <taxon>Terriglobia</taxon>
        <taxon>Terriglobales</taxon>
        <taxon>Acidobacteriaceae</taxon>
        <taxon>Granulicella</taxon>
    </lineage>
</organism>
<dbReference type="EMBL" id="CP003130">
    <property type="protein sequence ID" value="AEU36916.1"/>
    <property type="molecule type" value="Genomic_DNA"/>
</dbReference>
<proteinExistence type="inferred from homology"/>
<evidence type="ECO:0000256" key="1">
    <source>
        <dbReference type="ARBA" id="ARBA00004442"/>
    </source>
</evidence>
<comment type="similarity">
    <text evidence="2">Belongs to the outer membrane factor (OMF) (TC 1.B.17) family.</text>
</comment>
<dbReference type="GO" id="GO:0009279">
    <property type="term" value="C:cell outer membrane"/>
    <property type="evidence" value="ECO:0007669"/>
    <property type="project" value="UniProtKB-SubCell"/>
</dbReference>
<reference evidence="9 10" key="1">
    <citation type="submission" date="2011-11" db="EMBL/GenBank/DDBJ databases">
        <title>Complete sequence of Granulicella mallensis MP5ACTX8.</title>
        <authorList>
            <consortium name="US DOE Joint Genome Institute"/>
            <person name="Lucas S."/>
            <person name="Copeland A."/>
            <person name="Lapidus A."/>
            <person name="Cheng J.-F."/>
            <person name="Goodwin L."/>
            <person name="Pitluck S."/>
            <person name="Peters L."/>
            <person name="Lu M."/>
            <person name="Detter J.C."/>
            <person name="Han C."/>
            <person name="Tapia R."/>
            <person name="Land M."/>
            <person name="Hauser L."/>
            <person name="Kyrpides N."/>
            <person name="Ivanova N."/>
            <person name="Mikhailova N."/>
            <person name="Pagani I."/>
            <person name="Rawat S."/>
            <person name="Mannisto M."/>
            <person name="Haggblom M."/>
            <person name="Woyke T."/>
        </authorList>
    </citation>
    <scope>NUCLEOTIDE SEQUENCE [LARGE SCALE GENOMIC DNA]</scope>
    <source>
        <strain evidence="10">ATCC BAA-1857 / DSM 23137 / MP5ACTX8</strain>
    </source>
</reference>
<gene>
    <name evidence="9" type="ordered locus">AciX8_2606</name>
</gene>
<keyword evidence="5" id="KW-0812">Transmembrane</keyword>
<dbReference type="PANTHER" id="PTHR30026">
    <property type="entry name" value="OUTER MEMBRANE PROTEIN TOLC"/>
    <property type="match status" value="1"/>
</dbReference>
<dbReference type="Proteomes" id="UP000007113">
    <property type="component" value="Chromosome"/>
</dbReference>
<dbReference type="InterPro" id="IPR003423">
    <property type="entry name" value="OMP_efflux"/>
</dbReference>
<keyword evidence="4" id="KW-1134">Transmembrane beta strand</keyword>
<accession>G8P0C2</accession>
<dbReference type="Pfam" id="PF02321">
    <property type="entry name" value="OEP"/>
    <property type="match status" value="1"/>
</dbReference>
<evidence type="ECO:0000256" key="3">
    <source>
        <dbReference type="ARBA" id="ARBA00022448"/>
    </source>
</evidence>
<dbReference type="GO" id="GO:0015288">
    <property type="term" value="F:porin activity"/>
    <property type="evidence" value="ECO:0007669"/>
    <property type="project" value="TreeGrafter"/>
</dbReference>
<dbReference type="GO" id="GO:1990281">
    <property type="term" value="C:efflux pump complex"/>
    <property type="evidence" value="ECO:0007669"/>
    <property type="project" value="TreeGrafter"/>
</dbReference>
<dbReference type="eggNOG" id="COG1538">
    <property type="taxonomic scope" value="Bacteria"/>
</dbReference>
<dbReference type="SUPFAM" id="SSF56954">
    <property type="entry name" value="Outer membrane efflux proteins (OEP)"/>
    <property type="match status" value="1"/>
</dbReference>
<feature type="chain" id="PRO_5003512275" evidence="8">
    <location>
        <begin position="30"/>
        <end position="455"/>
    </location>
</feature>
<evidence type="ECO:0000256" key="5">
    <source>
        <dbReference type="ARBA" id="ARBA00022692"/>
    </source>
</evidence>
<dbReference type="InterPro" id="IPR051906">
    <property type="entry name" value="TolC-like"/>
</dbReference>
<evidence type="ECO:0000256" key="2">
    <source>
        <dbReference type="ARBA" id="ARBA00007613"/>
    </source>
</evidence>
<comment type="subcellular location">
    <subcellularLocation>
        <location evidence="1">Cell outer membrane</location>
    </subcellularLocation>
</comment>
<sequence length="455" mass="49626" precursor="true">MLLKRTMQIRWSKAMGIGLAMCLCACASAQISLTSAVDLALRNNPKVLAAQASVNKARAALAQAHDAYIPSAGINGGYGGSTGVPLNVPVVFSLSSQSLVFNFSQPDYVRAAASGLQSATFALQDARDQVSEDVVVTYLSLDNAQQRQAAMLQEYGFATRLFRIVQDRLDAGQDSQSEFLGARLTADQIRAAQLQTDDEITALSDHLSRLTGLPERHLTVISSSIPALPPAGSFPENGPDSAGVRAAFASAKSKQETAFGDARYRFRPVLSFDANYSRISTSHTNYPLYYPGFQSDRHLSDNALSAGVQIQIPLFDRGHQDRARESAAEAARARFEAEEQRNQFFEGQLKLHHSIDELQANSKVAEDYRDIAQAKLDAVLVQLSANAGDPNKPQLTPKDEQNARLQERQRFVELLNMQFQLSQAQVNLMRQTGQLEPWLKAAATQPAATSITSPQ</sequence>
<dbReference type="OrthoDB" id="113473at2"/>
<name>G8P0C2_GRAMM</name>
<dbReference type="HOGENOM" id="CLU_634488_0_0_0"/>
<keyword evidence="8" id="KW-0732">Signal</keyword>